<protein>
    <submittedName>
        <fullName evidence="1">Uncharacterized protein</fullName>
    </submittedName>
</protein>
<reference evidence="1" key="1">
    <citation type="submission" date="2016-10" db="EMBL/GenBank/DDBJ databases">
        <title>Agrobacterium Ti plasmids: Classification based on T-DNA and Vir regions organization.</title>
        <authorList>
            <person name="Nabi N."/>
            <person name="Vial L."/>
            <person name="Ben Hafsa A."/>
            <person name="Chapulliot D."/>
            <person name="Berard A."/>
            <person name="Chauveau A."/>
            <person name="Le Paslier M.-C."/>
            <person name="Harzallah Skhiri F."/>
            <person name="Brunel D."/>
            <person name="Nesme X."/>
            <person name="Chaouachi M."/>
        </authorList>
    </citation>
    <scope>NUCLEOTIDE SEQUENCE</scope>
    <source>
        <strain evidence="1">CFBP5767</strain>
        <plasmid evidence="1">pTi_CFBP5767</plasmid>
    </source>
</reference>
<accession>A0A2Z2PLH0</accession>
<name>A0A2Z2PLH0_AGRTU</name>
<dbReference type="RefSeq" id="WP_010892362.1">
    <property type="nucleotide sequence ID" value="NC_002377.1"/>
</dbReference>
<dbReference type="EMBL" id="KY000030">
    <property type="protein sequence ID" value="ASK41669.1"/>
    <property type="molecule type" value="Genomic_DNA"/>
</dbReference>
<proteinExistence type="predicted"/>
<keyword evidence="1" id="KW-0614">Plasmid</keyword>
<geneLocation type="plasmid" evidence="1">
    <name>pTi_CFBP5767</name>
</geneLocation>
<sequence length="126" mass="14350">MNFADTPLASLDLDWACEEFIKTYGASPQLETGEVIQTNNGLLYLYGKGSLSQRIHDTHLKFKEKEELSFTTIKPAEMKAQQSDLTYYVAIFQSNYFLCVSNPEKGFLRCHNRPFLYPIVAHGSMS</sequence>
<dbReference type="AlphaFoldDB" id="A0A2Z2PLH0"/>
<organism evidence="1">
    <name type="scientific">Agrobacterium tumefaciens</name>
    <dbReference type="NCBI Taxonomy" id="358"/>
    <lineage>
        <taxon>Bacteria</taxon>
        <taxon>Pseudomonadati</taxon>
        <taxon>Pseudomonadota</taxon>
        <taxon>Alphaproteobacteria</taxon>
        <taxon>Hyphomicrobiales</taxon>
        <taxon>Rhizobiaceae</taxon>
        <taxon>Rhizobium/Agrobacterium group</taxon>
        <taxon>Agrobacterium</taxon>
        <taxon>Agrobacterium tumefaciens complex</taxon>
    </lineage>
</organism>
<evidence type="ECO:0000313" key="1">
    <source>
        <dbReference type="EMBL" id="ASK41669.1"/>
    </source>
</evidence>